<dbReference type="GO" id="GO:0000428">
    <property type="term" value="C:DNA-directed RNA polymerase complex"/>
    <property type="evidence" value="ECO:0007669"/>
    <property type="project" value="UniProtKB-KW"/>
</dbReference>
<dbReference type="EMBL" id="JAEHOC010000060">
    <property type="protein sequence ID" value="KAG2424949.1"/>
    <property type="molecule type" value="Genomic_DNA"/>
</dbReference>
<sequence>MEQEEAVAHLTEKVASQEGEIAVLQKEVQTMLSALGETQSLATCAESDLKSLQCMLQAEQRKMALLEETVTKLKKERAWLTTQLDATRHAISLSVRQNLLMGAEINGLRDSMGEIRRLAAAPPPKKNMSTPPHESLGAEREEETSSMDTSVQSSGSSGSTDEDASYHSSDDENTVKVHPRYLGRNLHEHLKREVKYRFEDKCTIHGYISPGSIQDLRMGAMVVEASTLRGYVNVQVEFSASAWNPLEKSVVMAQIKTSNPFGLLAVVEVGGREVMHVIVPKNIATLRSTKDLATVHVGSRIEIVIVRRKMNQLSNVLSAIGLIKSDARHIAEEPEPSVAGGDDNLLDDGQFSIFSDDVAHDLEAGAESADEDAAHEELSDEEGIEVEEESEAEQEAEAEAAGDEEEESEAEIEVEDEEDIEVAAFIQSLDGASLTKNKNGYFVDLCTLSDTQVAAVSETIRVLLASDQGVPPSIAEGPGVGAITGEQQDPVDLTGGNEGVDATEPTPPAVTEEVKPPGCLGATSSVVMRHIDDIIKKHIPPQPTEPAKKKGLGTYKRTMVVTSRKLDGYEARLNDLREEDVLNDQWGATSAD</sequence>
<feature type="region of interest" description="Disordered" evidence="4">
    <location>
        <begin position="120"/>
        <end position="179"/>
    </location>
</feature>
<feature type="compositionally biased region" description="Low complexity" evidence="4">
    <location>
        <begin position="146"/>
        <end position="159"/>
    </location>
</feature>
<organism evidence="5 6">
    <name type="scientific">Chlamydomonas incerta</name>
    <dbReference type="NCBI Taxonomy" id="51695"/>
    <lineage>
        <taxon>Eukaryota</taxon>
        <taxon>Viridiplantae</taxon>
        <taxon>Chlorophyta</taxon>
        <taxon>core chlorophytes</taxon>
        <taxon>Chlorophyceae</taxon>
        <taxon>CS clade</taxon>
        <taxon>Chlamydomonadales</taxon>
        <taxon>Chlamydomonadaceae</taxon>
        <taxon>Chlamydomonas</taxon>
    </lineage>
</organism>
<evidence type="ECO:0000256" key="3">
    <source>
        <dbReference type="SAM" id="Coils"/>
    </source>
</evidence>
<evidence type="ECO:0000256" key="1">
    <source>
        <dbReference type="ARBA" id="ARBA00022478"/>
    </source>
</evidence>
<name>A0A835VTH8_CHLIN</name>
<feature type="compositionally biased region" description="Acidic residues" evidence="4">
    <location>
        <begin position="368"/>
        <end position="418"/>
    </location>
</feature>
<dbReference type="AlphaFoldDB" id="A0A835VTH8"/>
<keyword evidence="2" id="KW-0804">Transcription</keyword>
<protein>
    <submittedName>
        <fullName evidence="5">Uncharacterized protein</fullName>
    </submittedName>
</protein>
<proteinExistence type="predicted"/>
<keyword evidence="3" id="KW-0175">Coiled coil</keyword>
<dbReference type="InterPro" id="IPR036898">
    <property type="entry name" value="RNA_pol_Rpb7-like_N_sf"/>
</dbReference>
<accession>A0A835VTH8</accession>
<gene>
    <name evidence="5" type="ORF">HXX76_014107</name>
</gene>
<keyword evidence="6" id="KW-1185">Reference proteome</keyword>
<evidence type="ECO:0000313" key="5">
    <source>
        <dbReference type="EMBL" id="KAG2424949.1"/>
    </source>
</evidence>
<dbReference type="Gene3D" id="3.30.1490.120">
    <property type="entry name" value="RNA polymerase Rpb7-like, N-terminal domain"/>
    <property type="match status" value="1"/>
</dbReference>
<feature type="region of interest" description="Disordered" evidence="4">
    <location>
        <begin position="365"/>
        <end position="418"/>
    </location>
</feature>
<evidence type="ECO:0000256" key="4">
    <source>
        <dbReference type="SAM" id="MobiDB-lite"/>
    </source>
</evidence>
<feature type="coiled-coil region" evidence="3">
    <location>
        <begin position="7"/>
        <end position="76"/>
    </location>
</feature>
<feature type="compositionally biased region" description="Basic and acidic residues" evidence="4">
    <location>
        <begin position="164"/>
        <end position="175"/>
    </location>
</feature>
<keyword evidence="1" id="KW-0240">DNA-directed RNA polymerase</keyword>
<evidence type="ECO:0000313" key="6">
    <source>
        <dbReference type="Proteomes" id="UP000650467"/>
    </source>
</evidence>
<reference evidence="5" key="1">
    <citation type="journal article" date="2020" name="bioRxiv">
        <title>Comparative genomics of Chlamydomonas.</title>
        <authorList>
            <person name="Craig R.J."/>
            <person name="Hasan A.R."/>
            <person name="Ness R.W."/>
            <person name="Keightley P.D."/>
        </authorList>
    </citation>
    <scope>NUCLEOTIDE SEQUENCE</scope>
    <source>
        <strain evidence="5">SAG 7.73</strain>
    </source>
</reference>
<evidence type="ECO:0000256" key="2">
    <source>
        <dbReference type="ARBA" id="ARBA00023163"/>
    </source>
</evidence>
<dbReference type="Proteomes" id="UP000650467">
    <property type="component" value="Unassembled WGS sequence"/>
</dbReference>
<comment type="caution">
    <text evidence="5">The sequence shown here is derived from an EMBL/GenBank/DDBJ whole genome shotgun (WGS) entry which is preliminary data.</text>
</comment>